<accession>A0ABR4DDT4</accession>
<reference evidence="2 3" key="1">
    <citation type="journal article" date="2024" name="Commun. Biol.">
        <title>Comparative genomic analysis of thermophilic fungi reveals convergent evolutionary adaptations and gene losses.</title>
        <authorList>
            <person name="Steindorff A.S."/>
            <person name="Aguilar-Pontes M.V."/>
            <person name="Robinson A.J."/>
            <person name="Andreopoulos B."/>
            <person name="LaButti K."/>
            <person name="Kuo A."/>
            <person name="Mondo S."/>
            <person name="Riley R."/>
            <person name="Otillar R."/>
            <person name="Haridas S."/>
            <person name="Lipzen A."/>
            <person name="Grimwood J."/>
            <person name="Schmutz J."/>
            <person name="Clum A."/>
            <person name="Reid I.D."/>
            <person name="Moisan M.C."/>
            <person name="Butler G."/>
            <person name="Nguyen T.T.M."/>
            <person name="Dewar K."/>
            <person name="Conant G."/>
            <person name="Drula E."/>
            <person name="Henrissat B."/>
            <person name="Hansel C."/>
            <person name="Singer S."/>
            <person name="Hutchinson M.I."/>
            <person name="de Vries R.P."/>
            <person name="Natvig D.O."/>
            <person name="Powell A.J."/>
            <person name="Tsang A."/>
            <person name="Grigoriev I.V."/>
        </authorList>
    </citation>
    <scope>NUCLEOTIDE SEQUENCE [LARGE SCALE GENOMIC DNA]</scope>
    <source>
        <strain evidence="2 3">ATCC 22073</strain>
    </source>
</reference>
<evidence type="ECO:0000256" key="1">
    <source>
        <dbReference type="SAM" id="MobiDB-lite"/>
    </source>
</evidence>
<dbReference type="GeneID" id="98124112"/>
<name>A0ABR4DDT4_9PEZI</name>
<protein>
    <submittedName>
        <fullName evidence="2">Uncharacterized protein</fullName>
    </submittedName>
</protein>
<organism evidence="2 3">
    <name type="scientific">Remersonia thermophila</name>
    <dbReference type="NCBI Taxonomy" id="72144"/>
    <lineage>
        <taxon>Eukaryota</taxon>
        <taxon>Fungi</taxon>
        <taxon>Dikarya</taxon>
        <taxon>Ascomycota</taxon>
        <taxon>Pezizomycotina</taxon>
        <taxon>Sordariomycetes</taxon>
        <taxon>Sordariomycetidae</taxon>
        <taxon>Sordariales</taxon>
        <taxon>Sordariales incertae sedis</taxon>
        <taxon>Remersonia</taxon>
    </lineage>
</organism>
<keyword evidence="3" id="KW-1185">Reference proteome</keyword>
<comment type="caution">
    <text evidence="2">The sequence shown here is derived from an EMBL/GenBank/DDBJ whole genome shotgun (WGS) entry which is preliminary data.</text>
</comment>
<feature type="compositionally biased region" description="Gly residues" evidence="1">
    <location>
        <begin position="173"/>
        <end position="188"/>
    </location>
</feature>
<gene>
    <name evidence="2" type="ORF">VTJ83DRAFT_3121</name>
</gene>
<sequence>MSPQEENSLNILPSMGQAHLCNLRRVPQAQIDLNQLVRMKESRKAFLSVLARAETAMDPFEWISDYRCAYNNAVANGVNEAAGIPAITAFLDAVLKRIAPAWAYKKHIDLADDIVRNIPPKGVEVYVEQLNRFLLLTGSNARISPQGHATFGGRGQSSDPQDPLRQGFDKKNGGGGKAKPSGSGGGSGRGKKGNGGRKGGDRGYNQSNDQNGKTNRKPKVHQDCPCGTIERHYWTPIKCLNLRAAITGKNERGGLVPQVPRQFILDQLQKPQWADLRAELQAQGMSLPGPGALQPGPASGRSYPAIIGVAAKADNDKYPPGSVDAAVVSHDLRTTLRLPPGVHDTFQTDRHPLHNSIVLNSGSAVHIVNDKSRFEPGSWREVDDPNDCVEAGASSFQVQARGRWRLKNVLNGNRGPNTEDLILEDVAFIDGFHVNIVSEVSLRQADLWYCGWDRTLRYGPLDHSLVLRQLVYKHNQVFF</sequence>
<dbReference type="Proteomes" id="UP001600064">
    <property type="component" value="Unassembled WGS sequence"/>
</dbReference>
<feature type="compositionally biased region" description="Polar residues" evidence="1">
    <location>
        <begin position="204"/>
        <end position="213"/>
    </location>
</feature>
<proteinExistence type="predicted"/>
<dbReference type="EMBL" id="JAZGUE010000003">
    <property type="protein sequence ID" value="KAL2268275.1"/>
    <property type="molecule type" value="Genomic_DNA"/>
</dbReference>
<evidence type="ECO:0000313" key="3">
    <source>
        <dbReference type="Proteomes" id="UP001600064"/>
    </source>
</evidence>
<dbReference type="RefSeq" id="XP_070867002.1">
    <property type="nucleotide sequence ID" value="XM_071009468.1"/>
</dbReference>
<evidence type="ECO:0000313" key="2">
    <source>
        <dbReference type="EMBL" id="KAL2268275.1"/>
    </source>
</evidence>
<feature type="region of interest" description="Disordered" evidence="1">
    <location>
        <begin position="145"/>
        <end position="225"/>
    </location>
</feature>